<proteinExistence type="predicted"/>
<protein>
    <submittedName>
        <fullName evidence="1">Uncharacterized protein</fullName>
    </submittedName>
</protein>
<evidence type="ECO:0000313" key="2">
    <source>
        <dbReference type="Proteomes" id="UP001143856"/>
    </source>
</evidence>
<reference evidence="1" key="1">
    <citation type="submission" date="2022-10" db="EMBL/GenBank/DDBJ databases">
        <title>Genome Sequence of Xylaria curta.</title>
        <authorList>
            <person name="Buettner E."/>
        </authorList>
    </citation>
    <scope>NUCLEOTIDE SEQUENCE</scope>
    <source>
        <strain evidence="1">Babe10</strain>
    </source>
</reference>
<keyword evidence="2" id="KW-1185">Reference proteome</keyword>
<accession>A0ACC1P9X4</accession>
<name>A0ACC1P9X4_9PEZI</name>
<dbReference type="EMBL" id="JAPDGR010000651">
    <property type="protein sequence ID" value="KAJ2988422.1"/>
    <property type="molecule type" value="Genomic_DNA"/>
</dbReference>
<dbReference type="Proteomes" id="UP001143856">
    <property type="component" value="Unassembled WGS sequence"/>
</dbReference>
<sequence length="606" mass="67434">MLSRVARPALRAGAAAIPARTPSSTHPPTARKSSSIHDPENAIWNRDEVLEKTKDPCHCRVLKSAKRGLSGKIYLADSTYISLSSTSTPKKPRQLLPNRSAKFLPLLAEHITNKDKYSAATACDNSREKFRASCLVRGIAKVAGFHNPGLPLEAAGGPEWPREAITNSDMLEHDLALARLFPLSRPLALGSVQLSPAWRESVSSMSSAAVATTGAAPNSHIHPRQIGLEGGVRAREPPKDSKKEKLQWEKHKMTLHQLYVVEDKPLPVVMEIMLKQHNFKPTTKQCMLIPASHVSTKLQQDTNYRYKLGEKWKWKKYNQDQGKQASAGTHESQPQNNPIDSQEEEIIVSPNEMNASCRDIDSLRTMLPGLFNDPNLDRRSLSALQDGNRYEASRCLQHCFQWCKQEIQANDAELPSPYKDAGAMDTDTDTNTDIVEGNYACDVRIFTYLLDRYIDRFITFPAFPGQEGWDTMAGEVGLSPIKMLFTMSSLIIAVADNALNPTRDPMFTPPDSLNTVFDIARLAVNEISWSDEKLFAEFCAEFETILADHADYGNAIVAAAHRYMMANHPVPQVQGFLSGLVDEEGVWFGDMQDVDEVLLSDFPADM</sequence>
<gene>
    <name evidence="1" type="ORF">NUW58_g3985</name>
</gene>
<organism evidence="1 2">
    <name type="scientific">Xylaria curta</name>
    <dbReference type="NCBI Taxonomy" id="42375"/>
    <lineage>
        <taxon>Eukaryota</taxon>
        <taxon>Fungi</taxon>
        <taxon>Dikarya</taxon>
        <taxon>Ascomycota</taxon>
        <taxon>Pezizomycotina</taxon>
        <taxon>Sordariomycetes</taxon>
        <taxon>Xylariomycetidae</taxon>
        <taxon>Xylariales</taxon>
        <taxon>Xylariaceae</taxon>
        <taxon>Xylaria</taxon>
    </lineage>
</organism>
<evidence type="ECO:0000313" key="1">
    <source>
        <dbReference type="EMBL" id="KAJ2988422.1"/>
    </source>
</evidence>
<comment type="caution">
    <text evidence="1">The sequence shown here is derived from an EMBL/GenBank/DDBJ whole genome shotgun (WGS) entry which is preliminary data.</text>
</comment>